<evidence type="ECO:0000313" key="10">
    <source>
        <dbReference type="Proteomes" id="UP000008694"/>
    </source>
</evidence>
<dbReference type="eggNOG" id="ENOG502SUNR">
    <property type="taxonomic scope" value="Eukaryota"/>
</dbReference>
<dbReference type="InterPro" id="IPR042197">
    <property type="entry name" value="Apaf_helical"/>
</dbReference>
<dbReference type="AlphaFoldDB" id="D7LXP7"/>
<evidence type="ECO:0000256" key="4">
    <source>
        <dbReference type="ARBA" id="ARBA00022801"/>
    </source>
</evidence>
<gene>
    <name evidence="9" type="ORF">ARALYDRAFT_661645</name>
</gene>
<dbReference type="InterPro" id="IPR058192">
    <property type="entry name" value="WHD_ROQ1-like"/>
</dbReference>
<dbReference type="GO" id="GO:0061809">
    <property type="term" value="F:NAD+ nucleosidase activity, cyclic ADP-ribose generating"/>
    <property type="evidence" value="ECO:0007669"/>
    <property type="project" value="UniProtKB-EC"/>
</dbReference>
<reference evidence="10" key="1">
    <citation type="journal article" date="2011" name="Nat. Genet.">
        <title>The Arabidopsis lyrata genome sequence and the basis of rapid genome size change.</title>
        <authorList>
            <person name="Hu T.T."/>
            <person name="Pattyn P."/>
            <person name="Bakker E.G."/>
            <person name="Cao J."/>
            <person name="Cheng J.-F."/>
            <person name="Clark R.M."/>
            <person name="Fahlgren N."/>
            <person name="Fawcett J.A."/>
            <person name="Grimwood J."/>
            <person name="Gundlach H."/>
            <person name="Haberer G."/>
            <person name="Hollister J.D."/>
            <person name="Ossowski S."/>
            <person name="Ottilar R.P."/>
            <person name="Salamov A.A."/>
            <person name="Schneeberger K."/>
            <person name="Spannagl M."/>
            <person name="Wang X."/>
            <person name="Yang L."/>
            <person name="Nasrallah M.E."/>
            <person name="Bergelson J."/>
            <person name="Carrington J.C."/>
            <person name="Gaut B.S."/>
            <person name="Schmutz J."/>
            <person name="Mayer K.F.X."/>
            <person name="Van de Peer Y."/>
            <person name="Grigoriev I.V."/>
            <person name="Nordborg M."/>
            <person name="Weigel D."/>
            <person name="Guo Y.-L."/>
        </authorList>
    </citation>
    <scope>NUCLEOTIDE SEQUENCE [LARGE SCALE GENOMIC DNA]</scope>
    <source>
        <strain evidence="10">cv. MN47</strain>
    </source>
</reference>
<evidence type="ECO:0000256" key="7">
    <source>
        <dbReference type="ARBA" id="ARBA00047304"/>
    </source>
</evidence>
<dbReference type="InterPro" id="IPR000157">
    <property type="entry name" value="TIR_dom"/>
</dbReference>
<dbReference type="InterPro" id="IPR027417">
    <property type="entry name" value="P-loop_NTPase"/>
</dbReference>
<evidence type="ECO:0000256" key="1">
    <source>
        <dbReference type="ARBA" id="ARBA00011982"/>
    </source>
</evidence>
<dbReference type="FunFam" id="3.80.10.10:FF:000386">
    <property type="entry name" value="Disease resistance protein RPS4"/>
    <property type="match status" value="1"/>
</dbReference>
<organism evidence="10">
    <name type="scientific">Arabidopsis lyrata subsp. lyrata</name>
    <name type="common">Lyre-leaved rock-cress</name>
    <dbReference type="NCBI Taxonomy" id="81972"/>
    <lineage>
        <taxon>Eukaryota</taxon>
        <taxon>Viridiplantae</taxon>
        <taxon>Streptophyta</taxon>
        <taxon>Embryophyta</taxon>
        <taxon>Tracheophyta</taxon>
        <taxon>Spermatophyta</taxon>
        <taxon>Magnoliopsida</taxon>
        <taxon>eudicotyledons</taxon>
        <taxon>Gunneridae</taxon>
        <taxon>Pentapetalae</taxon>
        <taxon>rosids</taxon>
        <taxon>malvids</taxon>
        <taxon>Brassicales</taxon>
        <taxon>Brassicaceae</taxon>
        <taxon>Camelineae</taxon>
        <taxon>Arabidopsis</taxon>
    </lineage>
</organism>
<dbReference type="Gene3D" id="3.40.50.10140">
    <property type="entry name" value="Toll/interleukin-1 receptor homology (TIR) domain"/>
    <property type="match status" value="1"/>
</dbReference>
<dbReference type="SMART" id="SM00255">
    <property type="entry name" value="TIR"/>
    <property type="match status" value="1"/>
</dbReference>
<sequence>MADSSVCYPSSSSFHWWRYHVFPSFCGEDVRKNFLSHLQKELQLRGINAFKDHGIKRSRSIWPELKQAIWESRISIVVLSSNYAGSSWCLDELLEIMECREAVGQTLLTVFYEVDPSDVRKQTGAFGKVFEKTCLGRTVEETQRWKQALTDVANVSGYCSEKWDNEASMIEKIVADVSEELNCCTPSKDFDDLVGLEAHVAKLNSMLCLQSNDVRMIGIWGPIGIGKTTIARALYNQLSSDGDEFQQNLFMENVKRSSKRNKLDGYRLKLHLQERFLSEMFNQRNINISHLGVAQERLKNQKALIVLDDVDDVEQLHALADQTQWFGNGTRVIVITEDKQLLKAHGIDHVYDVCLPSKDEAFHIFCRFAFGKTSAPEGYYDVAVEVAKLAGDLPLGLSILGASLRGMRKDEWINALPRLRTSLNGKIEKLLGACYDGLDEKDKALFLHIACLFNGEKVDRVKELLAISALDAEFGLKVLNDRSLIHICADGYIVMHCLLQQMGKEITRGQCLHDPGKGKFIVDALEISDVLADETGTKTVLGISLDMSEIDGQVYISEKAFEKMPNLQFLRLYNSIPDKAAEFDLPHGLDYLPRKLRLLHWDSYPIKCMPSKFRPEFLVELTMRDSKLEKLWEGIQPLTSLKYMDLSASTNIGDIPNLSRAKNLEKLYLRFCENLVTVPSSALQNLNKLKVLDMSCCIKLKTLPTNINLESLSVLNLRGCSKLKRFPFISTQIQFMSLGETAIEKVPSQIKLCSRLVSLEMAGCKNLRTIPPFPASIEIVDYHGQESS</sequence>
<evidence type="ECO:0000259" key="8">
    <source>
        <dbReference type="PROSITE" id="PS50104"/>
    </source>
</evidence>
<keyword evidence="2" id="KW-0433">Leucine-rich repeat</keyword>
<proteinExistence type="predicted"/>
<evidence type="ECO:0000256" key="5">
    <source>
        <dbReference type="ARBA" id="ARBA00022821"/>
    </source>
</evidence>
<dbReference type="SUPFAM" id="SSF52058">
    <property type="entry name" value="L domain-like"/>
    <property type="match status" value="1"/>
</dbReference>
<dbReference type="GO" id="GO:0007165">
    <property type="term" value="P:signal transduction"/>
    <property type="evidence" value="ECO:0007669"/>
    <property type="project" value="InterPro"/>
</dbReference>
<dbReference type="EC" id="3.2.2.6" evidence="1"/>
<dbReference type="Gene3D" id="1.10.8.430">
    <property type="entry name" value="Helical domain of apoptotic protease-activating factors"/>
    <property type="match status" value="1"/>
</dbReference>
<dbReference type="PANTHER" id="PTHR11017:SF569">
    <property type="entry name" value="DISEASE RESISTANCE PROTEIN"/>
    <property type="match status" value="1"/>
</dbReference>
<dbReference type="Gene3D" id="3.40.50.300">
    <property type="entry name" value="P-loop containing nucleotide triphosphate hydrolases"/>
    <property type="match status" value="1"/>
</dbReference>
<dbReference type="Gene3D" id="3.80.10.10">
    <property type="entry name" value="Ribonuclease Inhibitor"/>
    <property type="match status" value="1"/>
</dbReference>
<dbReference type="SUPFAM" id="SSF46785">
    <property type="entry name" value="Winged helix' DNA-binding domain"/>
    <property type="match status" value="1"/>
</dbReference>
<dbReference type="GO" id="GO:0006952">
    <property type="term" value="P:defense response"/>
    <property type="evidence" value="ECO:0007669"/>
    <property type="project" value="UniProtKB-KW"/>
</dbReference>
<dbReference type="InterPro" id="IPR032675">
    <property type="entry name" value="LRR_dom_sf"/>
</dbReference>
<dbReference type="KEGG" id="aly:9307861"/>
<keyword evidence="3" id="KW-0677">Repeat</keyword>
<dbReference type="InterPro" id="IPR036390">
    <property type="entry name" value="WH_DNA-bd_sf"/>
</dbReference>
<accession>D7LXP7</accession>
<dbReference type="PANTHER" id="PTHR11017">
    <property type="entry name" value="LEUCINE-RICH REPEAT-CONTAINING PROTEIN"/>
    <property type="match status" value="1"/>
</dbReference>
<dbReference type="GO" id="GO:0043531">
    <property type="term" value="F:ADP binding"/>
    <property type="evidence" value="ECO:0007669"/>
    <property type="project" value="InterPro"/>
</dbReference>
<dbReference type="Gramene" id="Al_scaffold_0006_1710">
    <property type="protein sequence ID" value="Al_scaffold_0006_1710"/>
    <property type="gene ID" value="Al_scaffold_0006_1710"/>
</dbReference>
<dbReference type="SUPFAM" id="SSF52200">
    <property type="entry name" value="Toll/Interleukin receptor TIR domain"/>
    <property type="match status" value="1"/>
</dbReference>
<dbReference type="FunFam" id="3.40.50.10140:FF:000007">
    <property type="entry name" value="Disease resistance protein (TIR-NBS-LRR class)"/>
    <property type="match status" value="1"/>
</dbReference>
<evidence type="ECO:0000256" key="6">
    <source>
        <dbReference type="ARBA" id="ARBA00023027"/>
    </source>
</evidence>
<dbReference type="InterPro" id="IPR035897">
    <property type="entry name" value="Toll_tir_struct_dom_sf"/>
</dbReference>
<dbReference type="SUPFAM" id="SSF52540">
    <property type="entry name" value="P-loop containing nucleoside triphosphate hydrolases"/>
    <property type="match status" value="1"/>
</dbReference>
<dbReference type="OrthoDB" id="1044810at2759"/>
<keyword evidence="10" id="KW-1185">Reference proteome</keyword>
<dbReference type="Pfam" id="PF23282">
    <property type="entry name" value="WHD_ROQ1"/>
    <property type="match status" value="1"/>
</dbReference>
<dbReference type="Pfam" id="PF01582">
    <property type="entry name" value="TIR"/>
    <property type="match status" value="1"/>
</dbReference>
<dbReference type="InterPro" id="IPR011713">
    <property type="entry name" value="Leu-rich_rpt_3"/>
</dbReference>
<name>D7LXP7_ARALL</name>
<dbReference type="STRING" id="81972.D7LXP7"/>
<dbReference type="Proteomes" id="UP000008694">
    <property type="component" value="Unassembled WGS sequence"/>
</dbReference>
<protein>
    <recommendedName>
        <fullName evidence="1">ADP-ribosyl cyclase/cyclic ADP-ribose hydrolase</fullName>
        <ecNumber evidence="1">3.2.2.6</ecNumber>
    </recommendedName>
</protein>
<keyword evidence="5" id="KW-0611">Plant defense</keyword>
<keyword evidence="4" id="KW-0378">Hydrolase</keyword>
<dbReference type="Pfam" id="PF07725">
    <property type="entry name" value="LRR_3"/>
    <property type="match status" value="1"/>
</dbReference>
<evidence type="ECO:0000256" key="3">
    <source>
        <dbReference type="ARBA" id="ARBA00022737"/>
    </source>
</evidence>
<dbReference type="FunFam" id="3.40.50.300:FF:001002">
    <property type="entry name" value="Disease resistance protein (TIR-NBS-LRR class)"/>
    <property type="match status" value="1"/>
</dbReference>
<dbReference type="Pfam" id="PF00931">
    <property type="entry name" value="NB-ARC"/>
    <property type="match status" value="1"/>
</dbReference>
<dbReference type="PROSITE" id="PS50104">
    <property type="entry name" value="TIR"/>
    <property type="match status" value="1"/>
</dbReference>
<dbReference type="EMBL" id="GL348718">
    <property type="protein sequence ID" value="EFH50123.1"/>
    <property type="molecule type" value="Genomic_DNA"/>
</dbReference>
<comment type="catalytic activity">
    <reaction evidence="7">
        <text>NAD(+) + H2O = ADP-D-ribose + nicotinamide + H(+)</text>
        <dbReference type="Rhea" id="RHEA:16301"/>
        <dbReference type="ChEBI" id="CHEBI:15377"/>
        <dbReference type="ChEBI" id="CHEBI:15378"/>
        <dbReference type="ChEBI" id="CHEBI:17154"/>
        <dbReference type="ChEBI" id="CHEBI:57540"/>
        <dbReference type="ChEBI" id="CHEBI:57967"/>
        <dbReference type="EC" id="3.2.2.6"/>
    </reaction>
    <physiologicalReaction direction="left-to-right" evidence="7">
        <dbReference type="Rhea" id="RHEA:16302"/>
    </physiologicalReaction>
</comment>
<dbReference type="InterPro" id="IPR002182">
    <property type="entry name" value="NB-ARC"/>
</dbReference>
<dbReference type="InterPro" id="IPR044974">
    <property type="entry name" value="Disease_R_plants"/>
</dbReference>
<evidence type="ECO:0000313" key="9">
    <source>
        <dbReference type="EMBL" id="EFH50123.1"/>
    </source>
</evidence>
<evidence type="ECO:0000256" key="2">
    <source>
        <dbReference type="ARBA" id="ARBA00022614"/>
    </source>
</evidence>
<dbReference type="HOGENOM" id="CLU_001561_2_1_1"/>
<dbReference type="PRINTS" id="PR00364">
    <property type="entry name" value="DISEASERSIST"/>
</dbReference>
<feature type="domain" description="TIR" evidence="8">
    <location>
        <begin position="17"/>
        <end position="181"/>
    </location>
</feature>
<dbReference type="FunFam" id="1.10.8.430:FF:000002">
    <property type="entry name" value="Disease resistance protein (TIR-NBS-LRR class)"/>
    <property type="match status" value="1"/>
</dbReference>
<keyword evidence="6" id="KW-0520">NAD</keyword>